<feature type="transmembrane region" description="Helical" evidence="1">
    <location>
        <begin position="6"/>
        <end position="25"/>
    </location>
</feature>
<evidence type="ECO:0000313" key="2">
    <source>
        <dbReference type="EMBL" id="PQJ84543.1"/>
    </source>
</evidence>
<dbReference type="EMBL" id="MSCO01000002">
    <property type="protein sequence ID" value="PQJ84543.1"/>
    <property type="molecule type" value="Genomic_DNA"/>
</dbReference>
<evidence type="ECO:0000313" key="3">
    <source>
        <dbReference type="Proteomes" id="UP000239263"/>
    </source>
</evidence>
<organism evidence="2 3">
    <name type="scientific">Aliivibrio sifiae</name>
    <dbReference type="NCBI Taxonomy" id="566293"/>
    <lineage>
        <taxon>Bacteria</taxon>
        <taxon>Pseudomonadati</taxon>
        <taxon>Pseudomonadota</taxon>
        <taxon>Gammaproteobacteria</taxon>
        <taxon>Vibrionales</taxon>
        <taxon>Vibrionaceae</taxon>
        <taxon>Aliivibrio</taxon>
    </lineage>
</organism>
<evidence type="ECO:0000256" key="1">
    <source>
        <dbReference type="SAM" id="Phobius"/>
    </source>
</evidence>
<comment type="caution">
    <text evidence="2">The sequence shown here is derived from an EMBL/GenBank/DDBJ whole genome shotgun (WGS) entry which is preliminary data.</text>
</comment>
<keyword evidence="1" id="KW-1133">Transmembrane helix</keyword>
<reference evidence="2 3" key="1">
    <citation type="submission" date="2016-12" db="EMBL/GenBank/DDBJ databases">
        <title>Diversity of luminous bacteria.</title>
        <authorList>
            <person name="Yoshizawa S."/>
            <person name="Kogure K."/>
        </authorList>
    </citation>
    <scope>NUCLEOTIDE SEQUENCE [LARGE SCALE GENOMIC DNA]</scope>
    <source>
        <strain evidence="2 3">ATCC 33715</strain>
    </source>
</reference>
<accession>A0A2S7X2X4</accession>
<keyword evidence="1" id="KW-0812">Transmembrane</keyword>
<gene>
    <name evidence="2" type="ORF">BTO22_13575</name>
</gene>
<sequence length="184" mass="20808">MEIAENIFTILGAMGFTSVGTAFMLKTFIQTGIKESISNIYKKELEVHKFYLKNSEMVFKYKLEASKKLYKIRQSIIPKITNSDMDWDDAKEEIASSFEVYEKALDEFLCEYQATLSADVLKRICDAVSACSKGQFGYYWKPYDSSPTCTQSAKDNASELLEAIDEAAELLRKEVHSLISVPSA</sequence>
<protein>
    <submittedName>
        <fullName evidence="2">Uncharacterized protein</fullName>
    </submittedName>
</protein>
<dbReference type="Proteomes" id="UP000239263">
    <property type="component" value="Unassembled WGS sequence"/>
</dbReference>
<name>A0A2S7X2X4_9GAMM</name>
<dbReference type="OrthoDB" id="5918901at2"/>
<dbReference type="AlphaFoldDB" id="A0A2S7X2X4"/>
<dbReference type="RefSeq" id="WP_105055975.1">
    <property type="nucleotide sequence ID" value="NZ_CAWNRT010000002.1"/>
</dbReference>
<proteinExistence type="predicted"/>
<keyword evidence="1" id="KW-0472">Membrane</keyword>